<keyword evidence="3" id="KW-1185">Reference proteome</keyword>
<sequence length="152" mass="17329">MHITPKFLNRPNVIVTPKLLLRTLRSAPLKRSVSLVSVVVVLSVFLWSSNAPLGFRYVPSLFIKRKTVLTCLFFLCRLRASCIHVPPVPPLVPPSFIVVILPQSFVPSLCFLFTRFCWSSSLMMGWCGGRMPSLIQEIFFSWKKGEFDSFHI</sequence>
<evidence type="ECO:0000256" key="1">
    <source>
        <dbReference type="SAM" id="Phobius"/>
    </source>
</evidence>
<organism evidence="2 3">
    <name type="scientific">Protea cynaroides</name>
    <dbReference type="NCBI Taxonomy" id="273540"/>
    <lineage>
        <taxon>Eukaryota</taxon>
        <taxon>Viridiplantae</taxon>
        <taxon>Streptophyta</taxon>
        <taxon>Embryophyta</taxon>
        <taxon>Tracheophyta</taxon>
        <taxon>Spermatophyta</taxon>
        <taxon>Magnoliopsida</taxon>
        <taxon>Proteales</taxon>
        <taxon>Proteaceae</taxon>
        <taxon>Protea</taxon>
    </lineage>
</organism>
<evidence type="ECO:0000313" key="3">
    <source>
        <dbReference type="Proteomes" id="UP001141806"/>
    </source>
</evidence>
<keyword evidence="1" id="KW-1133">Transmembrane helix</keyword>
<reference evidence="2" key="1">
    <citation type="journal article" date="2023" name="Plant J.">
        <title>The genome of the king protea, Protea cynaroides.</title>
        <authorList>
            <person name="Chang J."/>
            <person name="Duong T.A."/>
            <person name="Schoeman C."/>
            <person name="Ma X."/>
            <person name="Roodt D."/>
            <person name="Barker N."/>
            <person name="Li Z."/>
            <person name="Van de Peer Y."/>
            <person name="Mizrachi E."/>
        </authorList>
    </citation>
    <scope>NUCLEOTIDE SEQUENCE</scope>
    <source>
        <tissue evidence="2">Young leaves</tissue>
    </source>
</reference>
<name>A0A9Q0K3Z3_9MAGN</name>
<dbReference type="AlphaFoldDB" id="A0A9Q0K3Z3"/>
<gene>
    <name evidence="2" type="ORF">NE237_020513</name>
</gene>
<dbReference type="EMBL" id="JAMYWD010000009">
    <property type="protein sequence ID" value="KAJ4960603.1"/>
    <property type="molecule type" value="Genomic_DNA"/>
</dbReference>
<keyword evidence="1" id="KW-0472">Membrane</keyword>
<dbReference type="Proteomes" id="UP001141806">
    <property type="component" value="Unassembled WGS sequence"/>
</dbReference>
<evidence type="ECO:0000313" key="2">
    <source>
        <dbReference type="EMBL" id="KAJ4960603.1"/>
    </source>
</evidence>
<proteinExistence type="predicted"/>
<protein>
    <recommendedName>
        <fullName evidence="4">Transmembrane protein</fullName>
    </recommendedName>
</protein>
<comment type="caution">
    <text evidence="2">The sequence shown here is derived from an EMBL/GenBank/DDBJ whole genome shotgun (WGS) entry which is preliminary data.</text>
</comment>
<feature type="transmembrane region" description="Helical" evidence="1">
    <location>
        <begin position="92"/>
        <end position="114"/>
    </location>
</feature>
<accession>A0A9Q0K3Z3</accession>
<evidence type="ECO:0008006" key="4">
    <source>
        <dbReference type="Google" id="ProtNLM"/>
    </source>
</evidence>
<feature type="transmembrane region" description="Helical" evidence="1">
    <location>
        <begin position="33"/>
        <end position="55"/>
    </location>
</feature>
<keyword evidence="1" id="KW-0812">Transmembrane</keyword>